<accession>G0TVT4</accession>
<feature type="region of interest" description="Disordered" evidence="1">
    <location>
        <begin position="69"/>
        <end position="108"/>
    </location>
</feature>
<evidence type="ECO:0000256" key="1">
    <source>
        <dbReference type="SAM" id="MobiDB-lite"/>
    </source>
</evidence>
<feature type="compositionally biased region" description="Polar residues" evidence="1">
    <location>
        <begin position="69"/>
        <end position="87"/>
    </location>
</feature>
<dbReference type="AlphaFoldDB" id="G0TVT4"/>
<proteinExistence type="predicted"/>
<reference evidence="2" key="1">
    <citation type="journal article" date="2012" name="Proc. Natl. Acad. Sci. U.S.A.">
        <title>Antigenic diversity is generated by distinct evolutionary mechanisms in African trypanosome species.</title>
        <authorList>
            <person name="Jackson A.P."/>
            <person name="Berry A."/>
            <person name="Aslett M."/>
            <person name="Allison H.C."/>
            <person name="Burton P."/>
            <person name="Vavrova-Anderson J."/>
            <person name="Brown R."/>
            <person name="Browne H."/>
            <person name="Corton N."/>
            <person name="Hauser H."/>
            <person name="Gamble J."/>
            <person name="Gilderthorp R."/>
            <person name="Marcello L."/>
            <person name="McQuillan J."/>
            <person name="Otto T.D."/>
            <person name="Quail M.A."/>
            <person name="Sanders M.J."/>
            <person name="van Tonder A."/>
            <person name="Ginger M.L."/>
            <person name="Field M.C."/>
            <person name="Barry J.D."/>
            <person name="Hertz-Fowler C."/>
            <person name="Berriman M."/>
        </authorList>
    </citation>
    <scope>NUCLEOTIDE SEQUENCE</scope>
    <source>
        <strain evidence="2">Y486</strain>
    </source>
</reference>
<organism evidence="2">
    <name type="scientific">Trypanosoma vivax (strain Y486)</name>
    <dbReference type="NCBI Taxonomy" id="1055687"/>
    <lineage>
        <taxon>Eukaryota</taxon>
        <taxon>Discoba</taxon>
        <taxon>Euglenozoa</taxon>
        <taxon>Kinetoplastea</taxon>
        <taxon>Metakinetoplastina</taxon>
        <taxon>Trypanosomatida</taxon>
        <taxon>Trypanosomatidae</taxon>
        <taxon>Trypanosoma</taxon>
        <taxon>Duttonella</taxon>
    </lineage>
</organism>
<evidence type="ECO:0000313" key="2">
    <source>
        <dbReference type="EMBL" id="CCC48050.1"/>
    </source>
</evidence>
<name>G0TVT4_TRYVY</name>
<protein>
    <submittedName>
        <fullName evidence="2">Uncharacterized protein</fullName>
    </submittedName>
</protein>
<feature type="compositionally biased region" description="Basic residues" evidence="1">
    <location>
        <begin position="88"/>
        <end position="101"/>
    </location>
</feature>
<dbReference type="EMBL" id="HE573021">
    <property type="protein sequence ID" value="CCC48050.1"/>
    <property type="molecule type" value="Genomic_DNA"/>
</dbReference>
<gene>
    <name evidence="2" type="ORF">TVY486_0502530</name>
</gene>
<sequence>MRQMYSVSQCDCVKIKNDVKEYMGGAPVKGGKSHDRKASRFSGCACLRGPWRSGIYVEKSGRFYALARSESTSDSTYTQHENYITSQKSKKEKKRKKKKKHSGDGTTS</sequence>